<reference evidence="3" key="1">
    <citation type="submission" date="2020-05" db="EMBL/GenBank/DDBJ databases">
        <title>WGS assembly of Panicum virgatum.</title>
        <authorList>
            <person name="Lovell J.T."/>
            <person name="Jenkins J."/>
            <person name="Shu S."/>
            <person name="Juenger T.E."/>
            <person name="Schmutz J."/>
        </authorList>
    </citation>
    <scope>NUCLEOTIDE SEQUENCE</scope>
    <source>
        <strain evidence="3">AP13</strain>
    </source>
</reference>
<proteinExistence type="predicted"/>
<evidence type="ECO:0000313" key="3">
    <source>
        <dbReference type="EMBL" id="KAG2642771.1"/>
    </source>
</evidence>
<organism evidence="3 4">
    <name type="scientific">Panicum virgatum</name>
    <name type="common">Blackwell switchgrass</name>
    <dbReference type="NCBI Taxonomy" id="38727"/>
    <lineage>
        <taxon>Eukaryota</taxon>
        <taxon>Viridiplantae</taxon>
        <taxon>Streptophyta</taxon>
        <taxon>Embryophyta</taxon>
        <taxon>Tracheophyta</taxon>
        <taxon>Spermatophyta</taxon>
        <taxon>Magnoliopsida</taxon>
        <taxon>Liliopsida</taxon>
        <taxon>Poales</taxon>
        <taxon>Poaceae</taxon>
        <taxon>PACMAD clade</taxon>
        <taxon>Panicoideae</taxon>
        <taxon>Panicodae</taxon>
        <taxon>Paniceae</taxon>
        <taxon>Panicinae</taxon>
        <taxon>Panicum</taxon>
        <taxon>Panicum sect. Hiantes</taxon>
    </lineage>
</organism>
<dbReference type="PANTHER" id="PTHR33207">
    <property type="entry name" value="F-BOX DOMAIN CONTAINING PROTEIN-RELATED"/>
    <property type="match status" value="1"/>
</dbReference>
<dbReference type="InterPro" id="IPR036047">
    <property type="entry name" value="F-box-like_dom_sf"/>
</dbReference>
<feature type="domain" description="F-box" evidence="2">
    <location>
        <begin position="49"/>
        <end position="86"/>
    </location>
</feature>
<dbReference type="AlphaFoldDB" id="A0A8T0W0F5"/>
<accession>A0A8T0W0F5</accession>
<dbReference type="Gene3D" id="1.20.1280.50">
    <property type="match status" value="1"/>
</dbReference>
<feature type="region of interest" description="Disordered" evidence="1">
    <location>
        <begin position="1"/>
        <end position="42"/>
    </location>
</feature>
<protein>
    <recommendedName>
        <fullName evidence="2">F-box domain-containing protein</fullName>
    </recommendedName>
</protein>
<dbReference type="InterPro" id="IPR001810">
    <property type="entry name" value="F-box_dom"/>
</dbReference>
<dbReference type="Proteomes" id="UP000823388">
    <property type="component" value="Chromosome 2K"/>
</dbReference>
<name>A0A8T0W0F5_PANVG</name>
<dbReference type="OrthoDB" id="674561at2759"/>
<keyword evidence="4" id="KW-1185">Reference proteome</keyword>
<gene>
    <name evidence="3" type="ORF">PVAP13_2KG216391</name>
</gene>
<evidence type="ECO:0000256" key="1">
    <source>
        <dbReference type="SAM" id="MobiDB-lite"/>
    </source>
</evidence>
<dbReference type="EMBL" id="CM029039">
    <property type="protein sequence ID" value="KAG2642771.1"/>
    <property type="molecule type" value="Genomic_DNA"/>
</dbReference>
<dbReference type="CDD" id="cd09917">
    <property type="entry name" value="F-box_SF"/>
    <property type="match status" value="1"/>
</dbReference>
<dbReference type="SUPFAM" id="SSF81383">
    <property type="entry name" value="F-box domain"/>
    <property type="match status" value="1"/>
</dbReference>
<evidence type="ECO:0000259" key="2">
    <source>
        <dbReference type="Pfam" id="PF12937"/>
    </source>
</evidence>
<evidence type="ECO:0000313" key="4">
    <source>
        <dbReference type="Proteomes" id="UP000823388"/>
    </source>
</evidence>
<dbReference type="Pfam" id="PF12937">
    <property type="entry name" value="F-box-like"/>
    <property type="match status" value="1"/>
</dbReference>
<comment type="caution">
    <text evidence="3">The sequence shown here is derived from an EMBL/GenBank/DDBJ whole genome shotgun (WGS) entry which is preliminary data.</text>
</comment>
<feature type="compositionally biased region" description="Basic residues" evidence="1">
    <location>
        <begin position="1"/>
        <end position="12"/>
    </location>
</feature>
<sequence>MGSNRPRPRPRRPRDAPVATKQPTIASRNNEEEPTVGVPTASTTVHDFPDDVLELVLLRLGSSVSLVRAASACKRWCRVAADAGFLARFRLLRVPLILGLYHNGGSRPVFLPSPTLGIPVSQQSFSLDFLPEVDGTWETVDSRDGLLLLRNMYRTPSRSRRSDPDLAVCEPKTRRCRAIILPDRLSGRKCLGVFLLRGGATGRAGGDLCTSMSNFRVMVVLLREHMLARRRGVPEACVYQATGNRSWRDTNCTWKGRNIDIPSATACFCFAGRAGGSLYWAIKDAGGAALVIDEATAAVSLEALPESIEGWHDGARFFRVVGGEGAAPRAVRLVDRDFRVFSRLKGGGEWVLEKLVRYPGRATIVAAHETCVVVESWKGKRRFFVDLETMAVVERVWMGKRHNYAGPAYPYVLPWPPSLNA</sequence>